<reference evidence="13 15" key="1">
    <citation type="submission" date="2018-06" db="EMBL/GenBank/DDBJ databases">
        <authorList>
            <consortium name="Pathogen Informatics"/>
            <person name="Doyle S."/>
        </authorList>
    </citation>
    <scope>NUCLEOTIDE SEQUENCE [LARGE SCALE GENOMIC DNA]</scope>
    <source>
        <strain evidence="13 15">NCTC11661</strain>
    </source>
</reference>
<feature type="domain" description="Beta-ketoacyl-[acyl-carrier-protein] synthase III C-terminal" evidence="11">
    <location>
        <begin position="251"/>
        <end position="340"/>
    </location>
</feature>
<gene>
    <name evidence="13" type="primary">fabH_2</name>
    <name evidence="10" type="synonym">fabH</name>
    <name evidence="13" type="ORF">NCTC11661_02088</name>
    <name evidence="14" type="ORF">NCTC12929_00306</name>
</gene>
<dbReference type="GO" id="GO:0005737">
    <property type="term" value="C:cytoplasm"/>
    <property type="evidence" value="ECO:0007669"/>
    <property type="project" value="UniProtKB-SubCell"/>
</dbReference>
<proteinExistence type="inferred from homology"/>
<dbReference type="Proteomes" id="UP000270205">
    <property type="component" value="Unassembled WGS sequence"/>
</dbReference>
<evidence type="ECO:0000256" key="4">
    <source>
        <dbReference type="ARBA" id="ARBA00022679"/>
    </source>
</evidence>
<dbReference type="GO" id="GO:0044550">
    <property type="term" value="P:secondary metabolite biosynthetic process"/>
    <property type="evidence" value="ECO:0007669"/>
    <property type="project" value="TreeGrafter"/>
</dbReference>
<keyword evidence="6 10" id="KW-0443">Lipid metabolism</keyword>
<dbReference type="GO" id="GO:0006633">
    <property type="term" value="P:fatty acid biosynthetic process"/>
    <property type="evidence" value="ECO:0007669"/>
    <property type="project" value="UniProtKB-UniRule"/>
</dbReference>
<dbReference type="NCBIfam" id="TIGR00747">
    <property type="entry name" value="fabH"/>
    <property type="match status" value="1"/>
</dbReference>
<comment type="domain">
    <text evidence="10">The last Arg residue of the ACP-binding site is essential for the weak association between ACP/AcpP and FabH.</text>
</comment>
<evidence type="ECO:0000259" key="11">
    <source>
        <dbReference type="Pfam" id="PF08541"/>
    </source>
</evidence>
<evidence type="ECO:0000259" key="12">
    <source>
        <dbReference type="Pfam" id="PF08545"/>
    </source>
</evidence>
<dbReference type="EMBL" id="UYIV01000001">
    <property type="protein sequence ID" value="VDH02896.1"/>
    <property type="molecule type" value="Genomic_DNA"/>
</dbReference>
<name>A0A380ZUB0_9FLAO</name>
<evidence type="ECO:0000256" key="9">
    <source>
        <dbReference type="ARBA" id="ARBA00023315"/>
    </source>
</evidence>
<evidence type="ECO:0000313" key="15">
    <source>
        <dbReference type="Proteomes" id="UP000255515"/>
    </source>
</evidence>
<dbReference type="RefSeq" id="WP_002662935.1">
    <property type="nucleotide sequence ID" value="NZ_UFTJ01000003.1"/>
</dbReference>
<comment type="subunit">
    <text evidence="10">Homodimer.</text>
</comment>
<evidence type="ECO:0000313" key="16">
    <source>
        <dbReference type="Proteomes" id="UP000270205"/>
    </source>
</evidence>
<evidence type="ECO:0000256" key="5">
    <source>
        <dbReference type="ARBA" id="ARBA00022832"/>
    </source>
</evidence>
<dbReference type="Gene3D" id="3.40.47.10">
    <property type="match status" value="1"/>
</dbReference>
<keyword evidence="4 10" id="KW-0808">Transferase</keyword>
<dbReference type="InterPro" id="IPR016039">
    <property type="entry name" value="Thiolase-like"/>
</dbReference>
<keyword evidence="7 10" id="KW-0275">Fatty acid biosynthesis</keyword>
<dbReference type="InterPro" id="IPR013751">
    <property type="entry name" value="ACP_syn_III_N"/>
</dbReference>
<evidence type="ECO:0000256" key="7">
    <source>
        <dbReference type="ARBA" id="ARBA00023160"/>
    </source>
</evidence>
<evidence type="ECO:0000256" key="8">
    <source>
        <dbReference type="ARBA" id="ARBA00023268"/>
    </source>
</evidence>
<keyword evidence="2 10" id="KW-0963">Cytoplasm</keyword>
<dbReference type="Pfam" id="PF08541">
    <property type="entry name" value="ACP_syn_III_C"/>
    <property type="match status" value="1"/>
</dbReference>
<dbReference type="EMBL" id="UFTJ01000003">
    <property type="protein sequence ID" value="SUV52941.1"/>
    <property type="molecule type" value="Genomic_DNA"/>
</dbReference>
<dbReference type="PANTHER" id="PTHR34069:SF2">
    <property type="entry name" value="BETA-KETOACYL-[ACYL-CARRIER-PROTEIN] SYNTHASE III"/>
    <property type="match status" value="1"/>
</dbReference>
<dbReference type="SUPFAM" id="SSF53901">
    <property type="entry name" value="Thiolase-like"/>
    <property type="match status" value="1"/>
</dbReference>
<dbReference type="InterPro" id="IPR013747">
    <property type="entry name" value="ACP_syn_III_C"/>
</dbReference>
<dbReference type="Pfam" id="PF08545">
    <property type="entry name" value="ACP_syn_III"/>
    <property type="match status" value="1"/>
</dbReference>
<dbReference type="EC" id="2.3.1.180" evidence="10"/>
<keyword evidence="5 10" id="KW-0276">Fatty acid metabolism</keyword>
<evidence type="ECO:0000313" key="14">
    <source>
        <dbReference type="EMBL" id="VDH02896.1"/>
    </source>
</evidence>
<feature type="active site" evidence="10">
    <location>
        <position position="297"/>
    </location>
</feature>
<evidence type="ECO:0000256" key="3">
    <source>
        <dbReference type="ARBA" id="ARBA00022516"/>
    </source>
</evidence>
<accession>A0A380ZUB0</accession>
<comment type="function">
    <text evidence="10">Catalyzes the condensation reaction of fatty acid synthesis by the addition to an acyl acceptor of two carbons from malonyl-ACP. Catalyzes the first condensation reaction which initiates fatty acid synthesis and may therefore play a role in governing the total rate of fatty acid production. Possesses both acetoacetyl-ACP synthase and acetyl transacylase activities. Its substrate specificity determines the biosynthesis of branched-chain and/or straight-chain of fatty acids.</text>
</comment>
<dbReference type="UniPathway" id="UPA00094"/>
<feature type="region of interest" description="ACP-binding" evidence="10">
    <location>
        <begin position="268"/>
        <end position="272"/>
    </location>
</feature>
<keyword evidence="9 10" id="KW-0012">Acyltransferase</keyword>
<dbReference type="CDD" id="cd00830">
    <property type="entry name" value="KAS_III"/>
    <property type="match status" value="1"/>
</dbReference>
<comment type="pathway">
    <text evidence="10">Lipid metabolism; fatty acid biosynthesis.</text>
</comment>
<feature type="active site" evidence="10">
    <location>
        <position position="267"/>
    </location>
</feature>
<comment type="similarity">
    <text evidence="1 10">Belongs to the thiolase-like superfamily. FabH family.</text>
</comment>
<reference evidence="14 16" key="2">
    <citation type="submission" date="2018-11" db="EMBL/GenBank/DDBJ databases">
        <authorList>
            <consortium name="Pathogen Informatics"/>
        </authorList>
    </citation>
    <scope>NUCLEOTIDE SEQUENCE [LARGE SCALE GENOMIC DNA]</scope>
    <source>
        <strain evidence="14 16">NCTC12929</strain>
    </source>
</reference>
<evidence type="ECO:0000256" key="2">
    <source>
        <dbReference type="ARBA" id="ARBA00022490"/>
    </source>
</evidence>
<evidence type="ECO:0000256" key="6">
    <source>
        <dbReference type="ARBA" id="ARBA00023098"/>
    </source>
</evidence>
<keyword evidence="3 10" id="KW-0444">Lipid biosynthesis</keyword>
<evidence type="ECO:0000256" key="10">
    <source>
        <dbReference type="HAMAP-Rule" id="MF_01815"/>
    </source>
</evidence>
<dbReference type="AlphaFoldDB" id="A0A380ZUB0"/>
<dbReference type="NCBIfam" id="NF006829">
    <property type="entry name" value="PRK09352.1"/>
    <property type="match status" value="1"/>
</dbReference>
<dbReference type="PANTHER" id="PTHR34069">
    <property type="entry name" value="3-OXOACYL-[ACYL-CARRIER-PROTEIN] SYNTHASE 3"/>
    <property type="match status" value="1"/>
</dbReference>
<dbReference type="Proteomes" id="UP000255515">
    <property type="component" value="Unassembled WGS sequence"/>
</dbReference>
<feature type="domain" description="Beta-ketoacyl-[acyl-carrier-protein] synthase III N-terminal" evidence="12">
    <location>
        <begin position="111"/>
        <end position="193"/>
    </location>
</feature>
<evidence type="ECO:0000313" key="13">
    <source>
        <dbReference type="EMBL" id="SUV52941.1"/>
    </source>
</evidence>
<dbReference type="HAMAP" id="MF_01815">
    <property type="entry name" value="FabH"/>
    <property type="match status" value="1"/>
</dbReference>
<protein>
    <recommendedName>
        <fullName evidence="10">Beta-ketoacyl-[acyl-carrier-protein] synthase III</fullName>
        <shortName evidence="10">Beta-ketoacyl-ACP synthase III</shortName>
        <shortName evidence="10">KAS III</shortName>
        <ecNumber evidence="10">2.3.1.180</ecNumber>
    </recommendedName>
    <alternativeName>
        <fullName evidence="10">3-oxoacyl-[acyl-carrier-protein] synthase 3</fullName>
    </alternativeName>
    <alternativeName>
        <fullName evidence="10">3-oxoacyl-[acyl-carrier-protein] synthase III</fullName>
    </alternativeName>
</protein>
<dbReference type="InterPro" id="IPR004655">
    <property type="entry name" value="FabH"/>
</dbReference>
<dbReference type="GO" id="GO:0004315">
    <property type="term" value="F:3-oxoacyl-[acyl-carrier-protein] synthase activity"/>
    <property type="evidence" value="ECO:0007669"/>
    <property type="project" value="InterPro"/>
</dbReference>
<organism evidence="13 15">
    <name type="scientific">Bergeyella zoohelcum</name>
    <dbReference type="NCBI Taxonomy" id="1015"/>
    <lineage>
        <taxon>Bacteria</taxon>
        <taxon>Pseudomonadati</taxon>
        <taxon>Bacteroidota</taxon>
        <taxon>Flavobacteriia</taxon>
        <taxon>Flavobacteriales</taxon>
        <taxon>Weeksellaceae</taxon>
        <taxon>Bergeyella</taxon>
    </lineage>
</organism>
<sequence>MKKSIIKGAGFYVPENRVTNDDLSKVMNTNDEWIRERTGIIERRHRKNKNDDQETTAYLGYKAAEMALKNAGITAQEIDHIIFATLSPDYFFPGCGVLLQEMLGCDTIGALDVRNQCSGFIYSLGVANAFIKSGLYKNILVVGAEIHSFGLDFSDEGRGVSVIFGDGAGAVVLSATEDENAGDILAVNMHSEGKYADELCTKFPGTKYGWSDRLIKEPNALTYAEVYPYMNGNFVFKHAVTRFPESMNEALEAAGKTVEDLDLFIPHQANLRISKFIQEKFGLPDEKVFNNIQKYGNTTAASIPIALCEAIQQGKLKRGDLLLMSAFGSGFTWGSVLMEY</sequence>
<comment type="catalytic activity">
    <reaction evidence="10">
        <text>malonyl-[ACP] + acetyl-CoA + H(+) = 3-oxobutanoyl-[ACP] + CO2 + CoA</text>
        <dbReference type="Rhea" id="RHEA:12080"/>
        <dbReference type="Rhea" id="RHEA-COMP:9623"/>
        <dbReference type="Rhea" id="RHEA-COMP:9625"/>
        <dbReference type="ChEBI" id="CHEBI:15378"/>
        <dbReference type="ChEBI" id="CHEBI:16526"/>
        <dbReference type="ChEBI" id="CHEBI:57287"/>
        <dbReference type="ChEBI" id="CHEBI:57288"/>
        <dbReference type="ChEBI" id="CHEBI:78449"/>
        <dbReference type="ChEBI" id="CHEBI:78450"/>
        <dbReference type="EC" id="2.3.1.180"/>
    </reaction>
</comment>
<evidence type="ECO:0000256" key="1">
    <source>
        <dbReference type="ARBA" id="ARBA00008642"/>
    </source>
</evidence>
<feature type="active site" evidence="10">
    <location>
        <position position="117"/>
    </location>
</feature>
<keyword evidence="8 10" id="KW-0511">Multifunctional enzyme</keyword>
<dbReference type="GO" id="GO:0033818">
    <property type="term" value="F:beta-ketoacyl-acyl-carrier-protein synthase III activity"/>
    <property type="evidence" value="ECO:0007669"/>
    <property type="project" value="UniProtKB-UniRule"/>
</dbReference>
<comment type="subcellular location">
    <subcellularLocation>
        <location evidence="10">Cytoplasm</location>
    </subcellularLocation>
</comment>